<comment type="similarity">
    <text evidence="2">Belongs to the bile acid:sodium symporter (BASS) (TC 2.A.28) family.</text>
</comment>
<dbReference type="InterPro" id="IPR002657">
    <property type="entry name" value="BilAc:Na_symport/Acr3"/>
</dbReference>
<feature type="transmembrane region" description="Helical" evidence="8">
    <location>
        <begin position="154"/>
        <end position="175"/>
    </location>
</feature>
<evidence type="ECO:0000256" key="4">
    <source>
        <dbReference type="ARBA" id="ARBA00022847"/>
    </source>
</evidence>
<keyword evidence="3 8" id="KW-0812">Transmembrane</keyword>
<dbReference type="EMBL" id="UXSR01005358">
    <property type="protein sequence ID" value="VDD81381.1"/>
    <property type="molecule type" value="Genomic_DNA"/>
</dbReference>
<feature type="compositionally biased region" description="Polar residues" evidence="7">
    <location>
        <begin position="200"/>
        <end position="209"/>
    </location>
</feature>
<dbReference type="AlphaFoldDB" id="A0A0R3UIU8"/>
<evidence type="ECO:0000256" key="8">
    <source>
        <dbReference type="SAM" id="Phobius"/>
    </source>
</evidence>
<evidence type="ECO:0000313" key="11">
    <source>
        <dbReference type="WBParaSite" id="MCU_003781-RA"/>
    </source>
</evidence>
<dbReference type="OrthoDB" id="203097at2759"/>
<keyword evidence="10" id="KW-1185">Reference proteome</keyword>
<feature type="transmembrane region" description="Helical" evidence="8">
    <location>
        <begin position="118"/>
        <end position="142"/>
    </location>
</feature>
<dbReference type="GO" id="GO:0016020">
    <property type="term" value="C:membrane"/>
    <property type="evidence" value="ECO:0007669"/>
    <property type="project" value="UniProtKB-SubCell"/>
</dbReference>
<reference evidence="11" key="2">
    <citation type="submission" date="2019-11" db="UniProtKB">
        <authorList>
            <consortium name="WormBaseParasite"/>
        </authorList>
    </citation>
    <scope>IDENTIFICATION</scope>
</reference>
<dbReference type="Pfam" id="PF01758">
    <property type="entry name" value="SBF"/>
    <property type="match status" value="1"/>
</dbReference>
<feature type="transmembrane region" description="Helical" evidence="8">
    <location>
        <begin position="25"/>
        <end position="43"/>
    </location>
</feature>
<accession>A0A0R3UIU8</accession>
<dbReference type="InterPro" id="IPR038770">
    <property type="entry name" value="Na+/solute_symporter_sf"/>
</dbReference>
<dbReference type="WBParaSite" id="MCU_003781-RA">
    <property type="protein sequence ID" value="MCU_003781-RA"/>
    <property type="gene ID" value="MCU_003781"/>
</dbReference>
<dbReference type="STRING" id="53468.A0A0R3UIU8"/>
<feature type="transmembrane region" description="Helical" evidence="8">
    <location>
        <begin position="89"/>
        <end position="111"/>
    </location>
</feature>
<evidence type="ECO:0000256" key="7">
    <source>
        <dbReference type="SAM" id="MobiDB-lite"/>
    </source>
</evidence>
<evidence type="ECO:0000256" key="2">
    <source>
        <dbReference type="ARBA" id="ARBA00006528"/>
    </source>
</evidence>
<feature type="compositionally biased region" description="Basic and acidic residues" evidence="7">
    <location>
        <begin position="217"/>
        <end position="232"/>
    </location>
</feature>
<keyword evidence="5 8" id="KW-1133">Transmembrane helix</keyword>
<dbReference type="Gene3D" id="1.20.1530.20">
    <property type="match status" value="1"/>
</dbReference>
<dbReference type="InterPro" id="IPR004710">
    <property type="entry name" value="Bilac:Na_transpt"/>
</dbReference>
<name>A0A0R3UIU8_MESCO</name>
<reference evidence="9 10" key="1">
    <citation type="submission" date="2018-10" db="EMBL/GenBank/DDBJ databases">
        <authorList>
            <consortium name="Pathogen Informatics"/>
        </authorList>
    </citation>
    <scope>NUCLEOTIDE SEQUENCE [LARGE SCALE GENOMIC DNA]</scope>
</reference>
<gene>
    <name evidence="9" type="ORF">MCOS_LOCUS7384</name>
</gene>
<dbReference type="GO" id="GO:0015293">
    <property type="term" value="F:symporter activity"/>
    <property type="evidence" value="ECO:0007669"/>
    <property type="project" value="UniProtKB-KW"/>
</dbReference>
<sequence length="232" mass="25094">MLPLLLFAFSRFFTAIDTAAIPYGPIAVNLLYLFVPVSAGLLVRRFRPALADKLKRGVRPTSCIFLTYVIGFGSFANLSIYSLMARYPLLIPVGAALPLIGYLAGLLIALLCRRSWPVVVAIAIETGVQNVGVAVLLLIYAIPQPQGDLGAVMPVIIAIATPLYLLVVFVVKLIARRWCCPRQVTTPETGESDLEASPWSVETSNSNASAEKGPSFNEKDLQDSSNDKSVKL</sequence>
<keyword evidence="4" id="KW-0769">Symport</keyword>
<evidence type="ECO:0000256" key="6">
    <source>
        <dbReference type="ARBA" id="ARBA00023136"/>
    </source>
</evidence>
<evidence type="ECO:0000313" key="10">
    <source>
        <dbReference type="Proteomes" id="UP000267029"/>
    </source>
</evidence>
<dbReference type="PANTHER" id="PTHR10361:SF28">
    <property type="entry name" value="P3 PROTEIN-RELATED"/>
    <property type="match status" value="1"/>
</dbReference>
<keyword evidence="6 8" id="KW-0472">Membrane</keyword>
<proteinExistence type="inferred from homology"/>
<protein>
    <submittedName>
        <fullName evidence="11">Transporter</fullName>
    </submittedName>
</protein>
<feature type="transmembrane region" description="Helical" evidence="8">
    <location>
        <begin position="63"/>
        <end position="83"/>
    </location>
</feature>
<comment type="subcellular location">
    <subcellularLocation>
        <location evidence="1">Membrane</location>
        <topology evidence="1">Multi-pass membrane protein</topology>
    </subcellularLocation>
</comment>
<evidence type="ECO:0000313" key="9">
    <source>
        <dbReference type="EMBL" id="VDD81381.1"/>
    </source>
</evidence>
<evidence type="ECO:0000256" key="3">
    <source>
        <dbReference type="ARBA" id="ARBA00022692"/>
    </source>
</evidence>
<dbReference type="Proteomes" id="UP000267029">
    <property type="component" value="Unassembled WGS sequence"/>
</dbReference>
<organism evidence="11">
    <name type="scientific">Mesocestoides corti</name>
    <name type="common">Flatworm</name>
    <dbReference type="NCBI Taxonomy" id="53468"/>
    <lineage>
        <taxon>Eukaryota</taxon>
        <taxon>Metazoa</taxon>
        <taxon>Spiralia</taxon>
        <taxon>Lophotrochozoa</taxon>
        <taxon>Platyhelminthes</taxon>
        <taxon>Cestoda</taxon>
        <taxon>Eucestoda</taxon>
        <taxon>Cyclophyllidea</taxon>
        <taxon>Mesocestoididae</taxon>
        <taxon>Mesocestoides</taxon>
    </lineage>
</organism>
<dbReference type="PANTHER" id="PTHR10361">
    <property type="entry name" value="SODIUM-BILE ACID COTRANSPORTER"/>
    <property type="match status" value="1"/>
</dbReference>
<evidence type="ECO:0000256" key="5">
    <source>
        <dbReference type="ARBA" id="ARBA00022989"/>
    </source>
</evidence>
<keyword evidence="4" id="KW-0813">Transport</keyword>
<feature type="region of interest" description="Disordered" evidence="7">
    <location>
        <begin position="185"/>
        <end position="232"/>
    </location>
</feature>
<evidence type="ECO:0000256" key="1">
    <source>
        <dbReference type="ARBA" id="ARBA00004141"/>
    </source>
</evidence>